<evidence type="ECO:0000313" key="4">
    <source>
        <dbReference type="Proteomes" id="UP000028568"/>
    </source>
</evidence>
<dbReference type="SMR" id="A0A075BEA3"/>
<evidence type="ECO:0000313" key="3">
    <source>
        <dbReference type="EMBL" id="AFX93367.1"/>
    </source>
</evidence>
<protein>
    <recommendedName>
        <fullName evidence="2">GP-PDE domain-containing protein</fullName>
    </recommendedName>
</protein>
<dbReference type="Gene3D" id="3.20.20.190">
    <property type="entry name" value="Phosphatidylinositol (PI) phosphodiesterase"/>
    <property type="match status" value="1"/>
</dbReference>
<evidence type="ECO:0000256" key="1">
    <source>
        <dbReference type="SAM" id="Coils"/>
    </source>
</evidence>
<keyword evidence="1" id="KW-0175">Coiled coil</keyword>
<dbReference type="GeneID" id="22276513"/>
<dbReference type="SUPFAM" id="SSF51695">
    <property type="entry name" value="PLC-like phosphodiesterases"/>
    <property type="match status" value="1"/>
</dbReference>
<dbReference type="Pfam" id="PF03009">
    <property type="entry name" value="GDPD"/>
    <property type="match status" value="1"/>
</dbReference>
<accession>A0A075BEA3</accession>
<dbReference type="PANTHER" id="PTHR46211">
    <property type="entry name" value="GLYCEROPHOSPHORYL DIESTER PHOSPHODIESTERASE"/>
    <property type="match status" value="1"/>
</dbReference>
<dbReference type="EMBL" id="KC012913">
    <property type="protein sequence ID" value="AFX93367.1"/>
    <property type="molecule type" value="Genomic_DNA"/>
</dbReference>
<name>A0A075BEA3_9CAUD</name>
<dbReference type="InterPro" id="IPR030395">
    <property type="entry name" value="GP_PDE_dom"/>
</dbReference>
<proteinExistence type="predicted"/>
<evidence type="ECO:0000259" key="2">
    <source>
        <dbReference type="PROSITE" id="PS51704"/>
    </source>
</evidence>
<dbReference type="GO" id="GO:0008081">
    <property type="term" value="F:phosphoric diester hydrolase activity"/>
    <property type="evidence" value="ECO:0007669"/>
    <property type="project" value="InterPro"/>
</dbReference>
<organism evidence="3 4">
    <name type="scientific">Staphylococcus phage Team1</name>
    <dbReference type="NCBI Taxonomy" id="1262512"/>
    <lineage>
        <taxon>Viruses</taxon>
        <taxon>Duplodnaviria</taxon>
        <taxon>Heunggongvirae</taxon>
        <taxon>Uroviricota</taxon>
        <taxon>Caudoviricetes</taxon>
        <taxon>Herelleviridae</taxon>
        <taxon>Twortvirinae</taxon>
        <taxon>Kayvirus</taxon>
        <taxon>Kayvirus G1</taxon>
    </lineage>
</organism>
<dbReference type="InterPro" id="IPR017946">
    <property type="entry name" value="PLC-like_Pdiesterase_TIM-brl"/>
</dbReference>
<dbReference type="GO" id="GO:0006629">
    <property type="term" value="P:lipid metabolic process"/>
    <property type="evidence" value="ECO:0007669"/>
    <property type="project" value="InterPro"/>
</dbReference>
<dbReference type="RefSeq" id="YP_009098250.1">
    <property type="nucleotide sequence ID" value="NC_025417.1"/>
</dbReference>
<dbReference type="Proteomes" id="UP000028568">
    <property type="component" value="Segment"/>
</dbReference>
<sequence>MVVRFQSSMGRSLKRVDSDDLNVKGLVLATVSKINYKYQSVEVKVNNLTLGSRIGDDGSLAVPYPKSFIGRTPEGSVFGTKPLITEGSVVLIGFLNDDINSPIILSVYGDNEQNKMINTNPLDGGKFDTESVYKYSSSLYEILPSLNYKYDDGEGTSIRTYNGKSFFSMTSGEEEKPQATDFYTGTEYQDLFTSYYGNKTLIEPRIQKAPNMLFKHQGVFYDDGTPDNHITTLFISERGDIRASVLNTETQKRTTQEMSSDGSYRVIKQDDDLMLDEAQVWIEYGISEDNKFYIKNDKHKFEFTDEGIYIDDKPMLENLDESIAEAMKNLNEIQKELDDINYLLEGVGKDNLEELIESTKESIEASKKATSDVNRLTTQIAEVSGRTEGIITQFQKFRDETFKDFYEDASTVINEVNQNFPTMKTDVKTLKTKVDNLEKTEIPNIKTRLTELENNNNNADKIISDRGEHIGAMIQLEENVTVPMRKYMPIPWSKVTYNNAEFWDSNNPTRLVVPKGITKVRVAGNVLWDSNATGQRMLRILKNGTYSIGLPYTRDVAISTAPQNGTSGVIPVKEGDYFEFEAFQDSEGDRQFRADPYTWFSIEAIELETETMEKDFMLIGHRGATGYTDEHTIKGYQMALDKGADYIELDLQLTKDNKLLCMHDSTIDRTTTGTGKVGDMTLSYIQTNFTSLNGEPIPSLDDVLNHFGTKVKYYIETKRPFDANMDRELLTQLKAKGLIGIGSERFQVIIQSFARESLINIHNQFSNIPLAYLTSTFSESEMDDCLSYGFYAIAPKYTTITKELVDLAHSKGLKVHAWTVNTKEEMQSLIQMGVDGFFTNYLDEYKKI</sequence>
<feature type="domain" description="GP-PDE" evidence="2">
    <location>
        <begin position="616"/>
        <end position="848"/>
    </location>
</feature>
<dbReference type="KEGG" id="vg:22276513"/>
<dbReference type="PROSITE" id="PS51704">
    <property type="entry name" value="GP_PDE"/>
    <property type="match status" value="1"/>
</dbReference>
<dbReference type="PANTHER" id="PTHR46211:SF7">
    <property type="entry name" value="GLYCEROPHOSPHODIESTER PHOSPHODIESTERASE"/>
    <property type="match status" value="1"/>
</dbReference>
<feature type="coiled-coil region" evidence="1">
    <location>
        <begin position="316"/>
        <end position="369"/>
    </location>
</feature>
<reference evidence="3 4" key="1">
    <citation type="journal article" date="2014" name="PLoS ONE">
        <title>Improving the Safety of Staphylococcus aureus Polyvalent Phages by Their Production on a Staphylococcus xylosus Strain.</title>
        <authorList>
            <person name="El Haddad L."/>
            <person name="Ben Abdallah N."/>
            <person name="Plante P.L."/>
            <person name="Dumaresq J."/>
            <person name="Katsarava R."/>
            <person name="Labrie S."/>
            <person name="Corbeil J."/>
            <person name="St-Gelais D."/>
            <person name="Moineau S."/>
        </authorList>
    </citation>
    <scope>NUCLEOTIDE SEQUENCE [LARGE SCALE GENOMIC DNA]</scope>
</reference>